<proteinExistence type="predicted"/>
<dbReference type="RefSeq" id="WP_089869810.1">
    <property type="nucleotide sequence ID" value="NZ_FOTC01000002.1"/>
</dbReference>
<evidence type="ECO:0000256" key="1">
    <source>
        <dbReference type="SAM" id="Phobius"/>
    </source>
</evidence>
<keyword evidence="1" id="KW-0472">Membrane</keyword>
<name>A0A1I4F203_9EURY</name>
<evidence type="ECO:0000313" key="3">
    <source>
        <dbReference type="Proteomes" id="UP000199607"/>
    </source>
</evidence>
<feature type="transmembrane region" description="Helical" evidence="1">
    <location>
        <begin position="212"/>
        <end position="233"/>
    </location>
</feature>
<keyword evidence="1" id="KW-1133">Transmembrane helix</keyword>
<gene>
    <name evidence="2" type="ORF">SAMN04487950_2541</name>
</gene>
<keyword evidence="1" id="KW-0812">Transmembrane</keyword>
<accession>A0A1I4F203</accession>
<dbReference type="Proteomes" id="UP000199607">
    <property type="component" value="Unassembled WGS sequence"/>
</dbReference>
<evidence type="ECO:0000313" key="2">
    <source>
        <dbReference type="EMBL" id="SFL11473.1"/>
    </source>
</evidence>
<dbReference type="EMBL" id="FOTC01000002">
    <property type="protein sequence ID" value="SFL11473.1"/>
    <property type="molecule type" value="Genomic_DNA"/>
</dbReference>
<dbReference type="PROSITE" id="PS51257">
    <property type="entry name" value="PROKAR_LIPOPROTEIN"/>
    <property type="match status" value="1"/>
</dbReference>
<dbReference type="AlphaFoldDB" id="A0A1I4F203"/>
<keyword evidence="3" id="KW-1185">Reference proteome</keyword>
<dbReference type="Pfam" id="PF19119">
    <property type="entry name" value="DUF5803"/>
    <property type="match status" value="1"/>
</dbReference>
<reference evidence="3" key="1">
    <citation type="submission" date="2016-10" db="EMBL/GenBank/DDBJ databases">
        <authorList>
            <person name="Varghese N."/>
            <person name="Submissions S."/>
        </authorList>
    </citation>
    <scope>NUCLEOTIDE SEQUENCE [LARGE SCALE GENOMIC DNA]</scope>
    <source>
        <strain evidence="3">CGMCC 1.7738</strain>
    </source>
</reference>
<sequence>MNTRLVLGTASLVFLLLSAGCLGAIMGPQDVSNDRLNEPPAAEYTWDSDRDAHIAVVENATFSAVYDLNSTEVQLFRRDGLGGRNAIRVSALQYQYDNGTVINATQLKARGGTIKQTREAVTVTLPEETSAAPGKLAFTSTSTPKRFSLPTFVKGSYEVVLPPDRRIDFFLFGQVRPNYTDRSVDDQSRTHIVWDDIQTDSMLVQFYLQRDLTIFGGIAAGLVLVALGGLFYYKRQIEALEEQRRDLGLNVDIEQDDGDDPPPGMR</sequence>
<organism evidence="2 3">
    <name type="scientific">Halogranum rubrum</name>
    <dbReference type="NCBI Taxonomy" id="553466"/>
    <lineage>
        <taxon>Archaea</taxon>
        <taxon>Methanobacteriati</taxon>
        <taxon>Methanobacteriota</taxon>
        <taxon>Stenosarchaea group</taxon>
        <taxon>Halobacteria</taxon>
        <taxon>Halobacteriales</taxon>
        <taxon>Haloferacaceae</taxon>
    </lineage>
</organism>
<protein>
    <submittedName>
        <fullName evidence="2">Uncharacterized protein</fullName>
    </submittedName>
</protein>
<dbReference type="InterPro" id="IPR043826">
    <property type="entry name" value="DUF5803"/>
</dbReference>
<dbReference type="STRING" id="553466.SAMN04487950_2541"/>